<name>A0A8J4XGL0_CLAMG</name>
<protein>
    <submittedName>
        <fullName evidence="1">C3orf30-like protein</fullName>
    </submittedName>
</protein>
<dbReference type="Pfam" id="PF17819">
    <property type="entry name" value="Tex55"/>
    <property type="match status" value="1"/>
</dbReference>
<dbReference type="PANTHER" id="PTHR47110">
    <property type="entry name" value="TESTIS-SPECIFIC EXPRESSED PROTEIN 55"/>
    <property type="match status" value="1"/>
</dbReference>
<sequence length="57" mass="6640">MAGSDLGRAEVGAEEADPYERAVKYLESHNILRIFQEITERLVYDRPDDPLRFMVEQ</sequence>
<dbReference type="OrthoDB" id="522106at2759"/>
<dbReference type="Gene3D" id="1.20.890.10">
    <property type="entry name" value="cAMP-dependent protein kinase regulatory subunit, dimerization-anchoring domain"/>
    <property type="match status" value="1"/>
</dbReference>
<comment type="caution">
    <text evidence="1">The sequence shown here is derived from an EMBL/GenBank/DDBJ whole genome shotgun (WGS) entry which is preliminary data.</text>
</comment>
<proteinExistence type="predicted"/>
<dbReference type="Proteomes" id="UP000727407">
    <property type="component" value="Unassembled WGS sequence"/>
</dbReference>
<evidence type="ECO:0000313" key="1">
    <source>
        <dbReference type="EMBL" id="KAF5909540.1"/>
    </source>
</evidence>
<dbReference type="PANTHER" id="PTHR47110:SF3">
    <property type="entry name" value="TESTIS-SPECIFIC EXPRESSED PROTEIN 55-LIKE"/>
    <property type="match status" value="1"/>
</dbReference>
<gene>
    <name evidence="1" type="ORF">DAT39_000778</name>
</gene>
<dbReference type="CDD" id="cd22975">
    <property type="entry name" value="DD_TEX55"/>
    <property type="match status" value="1"/>
</dbReference>
<accession>A0A8J4XGL0</accession>
<dbReference type="SUPFAM" id="SSF47391">
    <property type="entry name" value="Dimerization-anchoring domain of cAMP-dependent PK regulatory subunit"/>
    <property type="match status" value="1"/>
</dbReference>
<keyword evidence="2" id="KW-1185">Reference proteome</keyword>
<dbReference type="InterPro" id="IPR048377">
    <property type="entry name" value="TEX55_DD"/>
</dbReference>
<reference evidence="1" key="1">
    <citation type="submission" date="2020-07" db="EMBL/GenBank/DDBJ databases">
        <title>Clarias magur genome sequencing, assembly and annotation.</title>
        <authorList>
            <person name="Kushwaha B."/>
            <person name="Kumar R."/>
            <person name="Das P."/>
            <person name="Joshi C.G."/>
            <person name="Kumar D."/>
            <person name="Nagpure N.S."/>
            <person name="Pandey M."/>
            <person name="Agarwal S."/>
            <person name="Srivastava S."/>
            <person name="Singh M."/>
            <person name="Sahoo L."/>
            <person name="Jayasankar P."/>
            <person name="Meher P.K."/>
            <person name="Koringa P.G."/>
            <person name="Iquebal M.A."/>
            <person name="Das S.P."/>
            <person name="Bit A."/>
            <person name="Patnaik S."/>
            <person name="Patel N."/>
            <person name="Shah T.M."/>
            <person name="Hinsu A."/>
            <person name="Jena J.K."/>
        </authorList>
    </citation>
    <scope>NUCLEOTIDE SEQUENCE</scope>
    <source>
        <strain evidence="1">CIFAMagur01</strain>
        <tissue evidence="1">Testis</tissue>
    </source>
</reference>
<dbReference type="AlphaFoldDB" id="A0A8J4XGL0"/>
<dbReference type="InterPro" id="IPR040760">
    <property type="entry name" value="Tex55"/>
</dbReference>
<organism evidence="1 2">
    <name type="scientific">Clarias magur</name>
    <name type="common">Asian catfish</name>
    <name type="synonym">Macropteronotus magur</name>
    <dbReference type="NCBI Taxonomy" id="1594786"/>
    <lineage>
        <taxon>Eukaryota</taxon>
        <taxon>Metazoa</taxon>
        <taxon>Chordata</taxon>
        <taxon>Craniata</taxon>
        <taxon>Vertebrata</taxon>
        <taxon>Euteleostomi</taxon>
        <taxon>Actinopterygii</taxon>
        <taxon>Neopterygii</taxon>
        <taxon>Teleostei</taxon>
        <taxon>Ostariophysi</taxon>
        <taxon>Siluriformes</taxon>
        <taxon>Clariidae</taxon>
        <taxon>Clarias</taxon>
    </lineage>
</organism>
<feature type="non-terminal residue" evidence="1">
    <location>
        <position position="57"/>
    </location>
</feature>
<evidence type="ECO:0000313" key="2">
    <source>
        <dbReference type="Proteomes" id="UP000727407"/>
    </source>
</evidence>
<dbReference type="EMBL" id="QNUK01000004">
    <property type="protein sequence ID" value="KAF5909540.1"/>
    <property type="molecule type" value="Genomic_DNA"/>
</dbReference>